<dbReference type="Proteomes" id="UP000095284">
    <property type="component" value="Unplaced"/>
</dbReference>
<keyword evidence="4" id="KW-1185">Reference proteome</keyword>
<dbReference type="AlphaFoldDB" id="A0A1I7S3S0"/>
<name>A0A1I7S3S0_BURXY</name>
<dbReference type="OrthoDB" id="1431247at2759"/>
<organism evidence="3 5">
    <name type="scientific">Bursaphelenchus xylophilus</name>
    <name type="common">Pinewood nematode worm</name>
    <name type="synonym">Aphelenchoides xylophilus</name>
    <dbReference type="NCBI Taxonomy" id="6326"/>
    <lineage>
        <taxon>Eukaryota</taxon>
        <taxon>Metazoa</taxon>
        <taxon>Ecdysozoa</taxon>
        <taxon>Nematoda</taxon>
        <taxon>Chromadorea</taxon>
        <taxon>Rhabditida</taxon>
        <taxon>Tylenchina</taxon>
        <taxon>Tylenchomorpha</taxon>
        <taxon>Aphelenchoidea</taxon>
        <taxon>Aphelenchoididae</taxon>
        <taxon>Bursaphelenchus</taxon>
    </lineage>
</organism>
<proteinExistence type="predicted"/>
<gene>
    <name evidence="1" type="ORF">BXYJ_LOCUS9453</name>
</gene>
<dbReference type="EMBL" id="CAJFCV020000004">
    <property type="protein sequence ID" value="CAG9116490.1"/>
    <property type="molecule type" value="Genomic_DNA"/>
</dbReference>
<evidence type="ECO:0000313" key="2">
    <source>
        <dbReference type="EMBL" id="CAG9116490.1"/>
    </source>
</evidence>
<accession>A0A1I7S3S0</accession>
<dbReference type="EMBL" id="CAJFDI010000004">
    <property type="protein sequence ID" value="CAD5226908.1"/>
    <property type="molecule type" value="Genomic_DNA"/>
</dbReference>
<protein>
    <submittedName>
        <fullName evidence="1">(pine wood nematode) hypothetical protein</fullName>
    </submittedName>
</protein>
<evidence type="ECO:0000313" key="5">
    <source>
        <dbReference type="WBParaSite" id="BXY_0765100.1"/>
    </source>
</evidence>
<dbReference type="SMR" id="A0A1I7S3S0"/>
<reference evidence="2" key="2">
    <citation type="submission" date="2020-08" db="EMBL/GenBank/DDBJ databases">
        <authorList>
            <person name="Kikuchi T."/>
        </authorList>
    </citation>
    <scope>NUCLEOTIDE SEQUENCE</scope>
    <source>
        <strain evidence="1">Ka4C1</strain>
    </source>
</reference>
<dbReference type="Proteomes" id="UP000659654">
    <property type="component" value="Unassembled WGS sequence"/>
</dbReference>
<evidence type="ECO:0000313" key="4">
    <source>
        <dbReference type="Proteomes" id="UP000659654"/>
    </source>
</evidence>
<reference evidence="5" key="1">
    <citation type="submission" date="2016-11" db="UniProtKB">
        <authorList>
            <consortium name="WormBaseParasite"/>
        </authorList>
    </citation>
    <scope>IDENTIFICATION</scope>
</reference>
<evidence type="ECO:0000313" key="1">
    <source>
        <dbReference type="EMBL" id="CAD5226908.1"/>
    </source>
</evidence>
<dbReference type="Proteomes" id="UP000582659">
    <property type="component" value="Unassembled WGS sequence"/>
</dbReference>
<sequence length="140" mass="16059">MAPNVSPWNLVKSHNETVSDGVKMKLDKPVVEQSRKERLIERLDNELAHLRAMDVEVVMEKRRCIIKVPMGHFKADGVSVFFSQKKLIVNAVEEVPLDDKTSVLTKLCRRVVIPIHELRTDIMTSYLNHLGILTLTFLKK</sequence>
<evidence type="ECO:0000313" key="3">
    <source>
        <dbReference type="Proteomes" id="UP000095284"/>
    </source>
</evidence>
<dbReference type="WBParaSite" id="BXY_0765100.1">
    <property type="protein sequence ID" value="BXY_0765100.1"/>
    <property type="gene ID" value="BXY_0765100"/>
</dbReference>